<keyword evidence="2" id="KW-1185">Reference proteome</keyword>
<comment type="caution">
    <text evidence="1">The sequence shown here is derived from an EMBL/GenBank/DDBJ whole genome shotgun (WGS) entry which is preliminary data.</text>
</comment>
<dbReference type="Proteomes" id="UP001596380">
    <property type="component" value="Unassembled WGS sequence"/>
</dbReference>
<organism evidence="1 2">
    <name type="scientific">Actinomadura yumaensis</name>
    <dbReference type="NCBI Taxonomy" id="111807"/>
    <lineage>
        <taxon>Bacteria</taxon>
        <taxon>Bacillati</taxon>
        <taxon>Actinomycetota</taxon>
        <taxon>Actinomycetes</taxon>
        <taxon>Streptosporangiales</taxon>
        <taxon>Thermomonosporaceae</taxon>
        <taxon>Actinomadura</taxon>
    </lineage>
</organism>
<gene>
    <name evidence="1" type="ORF">ACFQKB_24250</name>
</gene>
<proteinExistence type="predicted"/>
<name>A0ABW2CM69_9ACTN</name>
<dbReference type="RefSeq" id="WP_160820345.1">
    <property type="nucleotide sequence ID" value="NZ_JBHSXE010000001.1"/>
</dbReference>
<accession>A0ABW2CM69</accession>
<sequence length="107" mass="11848">MSRELIVLTPERPDLTVLPEFIGEELKMVGLYVFDTADHLLVRIREPMLVSVPGETERLLDTDVPAPAWWVEIRAAADPPHARLVASRCAERLADCHGGTVWSASSS</sequence>
<reference evidence="2" key="1">
    <citation type="journal article" date="2019" name="Int. J. Syst. Evol. Microbiol.">
        <title>The Global Catalogue of Microorganisms (GCM) 10K type strain sequencing project: providing services to taxonomists for standard genome sequencing and annotation.</title>
        <authorList>
            <consortium name="The Broad Institute Genomics Platform"/>
            <consortium name="The Broad Institute Genome Sequencing Center for Infectious Disease"/>
            <person name="Wu L."/>
            <person name="Ma J."/>
        </authorList>
    </citation>
    <scope>NUCLEOTIDE SEQUENCE [LARGE SCALE GENOMIC DNA]</scope>
    <source>
        <strain evidence="2">JCM 3369</strain>
    </source>
</reference>
<dbReference type="EMBL" id="JBHSXS010000015">
    <property type="protein sequence ID" value="MFC6882888.1"/>
    <property type="molecule type" value="Genomic_DNA"/>
</dbReference>
<protein>
    <submittedName>
        <fullName evidence="1">Uncharacterized protein</fullName>
    </submittedName>
</protein>
<evidence type="ECO:0000313" key="1">
    <source>
        <dbReference type="EMBL" id="MFC6882888.1"/>
    </source>
</evidence>
<evidence type="ECO:0000313" key="2">
    <source>
        <dbReference type="Proteomes" id="UP001596380"/>
    </source>
</evidence>